<accession>A0A501WYU0</accession>
<dbReference type="Pfam" id="PF01614">
    <property type="entry name" value="IclR_C"/>
    <property type="match status" value="1"/>
</dbReference>
<dbReference type="AlphaFoldDB" id="A0A501WYU0"/>
<dbReference type="InterPro" id="IPR029016">
    <property type="entry name" value="GAF-like_dom_sf"/>
</dbReference>
<organism evidence="7 8">
    <name type="scientific">Amaricoccus solimangrovi</name>
    <dbReference type="NCBI Taxonomy" id="2589815"/>
    <lineage>
        <taxon>Bacteria</taxon>
        <taxon>Pseudomonadati</taxon>
        <taxon>Pseudomonadota</taxon>
        <taxon>Alphaproteobacteria</taxon>
        <taxon>Rhodobacterales</taxon>
        <taxon>Paracoccaceae</taxon>
        <taxon>Amaricoccus</taxon>
    </lineage>
</organism>
<dbReference type="InterPro" id="IPR005471">
    <property type="entry name" value="Tscrpt_reg_IclR_N"/>
</dbReference>
<dbReference type="GO" id="GO:0003700">
    <property type="term" value="F:DNA-binding transcription factor activity"/>
    <property type="evidence" value="ECO:0007669"/>
    <property type="project" value="TreeGrafter"/>
</dbReference>
<evidence type="ECO:0000313" key="7">
    <source>
        <dbReference type="EMBL" id="TPE52757.1"/>
    </source>
</evidence>
<evidence type="ECO:0000256" key="2">
    <source>
        <dbReference type="ARBA" id="ARBA00023125"/>
    </source>
</evidence>
<dbReference type="InterPro" id="IPR050707">
    <property type="entry name" value="HTH_MetabolicPath_Reg"/>
</dbReference>
<dbReference type="EMBL" id="VFRP01000003">
    <property type="protein sequence ID" value="TPE52757.1"/>
    <property type="molecule type" value="Genomic_DNA"/>
</dbReference>
<dbReference type="Pfam" id="PF09339">
    <property type="entry name" value="HTH_IclR"/>
    <property type="match status" value="1"/>
</dbReference>
<dbReference type="PANTHER" id="PTHR30136:SF24">
    <property type="entry name" value="HTH-TYPE TRANSCRIPTIONAL REPRESSOR ALLR"/>
    <property type="match status" value="1"/>
</dbReference>
<evidence type="ECO:0000259" key="5">
    <source>
        <dbReference type="PROSITE" id="PS51077"/>
    </source>
</evidence>
<name>A0A501WYU0_9RHOB</name>
<dbReference type="Gene3D" id="1.10.10.10">
    <property type="entry name" value="Winged helix-like DNA-binding domain superfamily/Winged helix DNA-binding domain"/>
    <property type="match status" value="1"/>
</dbReference>
<evidence type="ECO:0000256" key="4">
    <source>
        <dbReference type="SAM" id="MobiDB-lite"/>
    </source>
</evidence>
<dbReference type="InterPro" id="IPR054844">
    <property type="entry name" value="TransRegBhcR"/>
</dbReference>
<dbReference type="RefSeq" id="WP_140453239.1">
    <property type="nucleotide sequence ID" value="NZ_VFRP01000003.1"/>
</dbReference>
<dbReference type="SUPFAM" id="SSF46785">
    <property type="entry name" value="Winged helix' DNA-binding domain"/>
    <property type="match status" value="1"/>
</dbReference>
<feature type="region of interest" description="Disordered" evidence="4">
    <location>
        <begin position="1"/>
        <end position="21"/>
    </location>
</feature>
<dbReference type="SMART" id="SM00346">
    <property type="entry name" value="HTH_ICLR"/>
    <property type="match status" value="1"/>
</dbReference>
<evidence type="ECO:0000313" key="8">
    <source>
        <dbReference type="Proteomes" id="UP000319255"/>
    </source>
</evidence>
<keyword evidence="8" id="KW-1185">Reference proteome</keyword>
<dbReference type="InterPro" id="IPR036390">
    <property type="entry name" value="WH_DNA-bd_sf"/>
</dbReference>
<dbReference type="NCBIfam" id="NF045644">
    <property type="entry name" value="TransRegBhcR"/>
    <property type="match status" value="1"/>
</dbReference>
<feature type="domain" description="HTH iclR-type" evidence="5">
    <location>
        <begin position="27"/>
        <end position="89"/>
    </location>
</feature>
<evidence type="ECO:0000256" key="3">
    <source>
        <dbReference type="ARBA" id="ARBA00023163"/>
    </source>
</evidence>
<reference evidence="7 8" key="1">
    <citation type="submission" date="2019-06" db="EMBL/GenBank/DDBJ databases">
        <title>A novel bacterium of genus Amaricoccus, isolated from marine sediment.</title>
        <authorList>
            <person name="Huang H."/>
            <person name="Mo K."/>
            <person name="Hu Y."/>
        </authorList>
    </citation>
    <scope>NUCLEOTIDE SEQUENCE [LARGE SCALE GENOMIC DNA]</scope>
    <source>
        <strain evidence="7 8">HB172011</strain>
    </source>
</reference>
<dbReference type="GO" id="GO:0045892">
    <property type="term" value="P:negative regulation of DNA-templated transcription"/>
    <property type="evidence" value="ECO:0007669"/>
    <property type="project" value="TreeGrafter"/>
</dbReference>
<keyword evidence="1" id="KW-0805">Transcription regulation</keyword>
<sequence length="276" mass="29332">MEKIFNAPKRARGRPKAFDPAPEQTTVQALDRALLILKALAAADGGLSLTEIAEATGQAPATVYRALSTFALHGIVETQGATQLWFIGPEAFRIGNAFLGRSGLVEQARRAMRELMARTGETANLAVADGSQVIFLSQVETHHPIRAFFRPGTRGPIHAAGIGKALLAYATPEQVARLLGDAPLEAYTPRTITDRAALDADLAASRARGWAMDDEERTEGMRCVAAPIFNEFREPVAGISISGPTVRVTPDRAEAIGAEVRAAADRVTRALGGTPA</sequence>
<dbReference type="Gene3D" id="3.30.450.40">
    <property type="match status" value="1"/>
</dbReference>
<dbReference type="PANTHER" id="PTHR30136">
    <property type="entry name" value="HELIX-TURN-HELIX TRANSCRIPTIONAL REGULATOR, ICLR FAMILY"/>
    <property type="match status" value="1"/>
</dbReference>
<dbReference type="InterPro" id="IPR036388">
    <property type="entry name" value="WH-like_DNA-bd_sf"/>
</dbReference>
<dbReference type="PROSITE" id="PS51078">
    <property type="entry name" value="ICLR_ED"/>
    <property type="match status" value="1"/>
</dbReference>
<dbReference type="OrthoDB" id="9807558at2"/>
<evidence type="ECO:0000259" key="6">
    <source>
        <dbReference type="PROSITE" id="PS51078"/>
    </source>
</evidence>
<gene>
    <name evidence="7" type="ORF">FJM51_06180</name>
</gene>
<comment type="caution">
    <text evidence="7">The sequence shown here is derived from an EMBL/GenBank/DDBJ whole genome shotgun (WGS) entry which is preliminary data.</text>
</comment>
<dbReference type="InterPro" id="IPR014757">
    <property type="entry name" value="Tscrpt_reg_IclR_C"/>
</dbReference>
<feature type="domain" description="IclR-ED" evidence="6">
    <location>
        <begin position="90"/>
        <end position="273"/>
    </location>
</feature>
<keyword evidence="3" id="KW-0804">Transcription</keyword>
<proteinExistence type="predicted"/>
<dbReference type="PROSITE" id="PS51077">
    <property type="entry name" value="HTH_ICLR"/>
    <property type="match status" value="1"/>
</dbReference>
<dbReference type="SUPFAM" id="SSF55781">
    <property type="entry name" value="GAF domain-like"/>
    <property type="match status" value="1"/>
</dbReference>
<dbReference type="Proteomes" id="UP000319255">
    <property type="component" value="Unassembled WGS sequence"/>
</dbReference>
<dbReference type="GO" id="GO:0003677">
    <property type="term" value="F:DNA binding"/>
    <property type="evidence" value="ECO:0007669"/>
    <property type="project" value="UniProtKB-KW"/>
</dbReference>
<keyword evidence="2" id="KW-0238">DNA-binding</keyword>
<evidence type="ECO:0000256" key="1">
    <source>
        <dbReference type="ARBA" id="ARBA00023015"/>
    </source>
</evidence>
<protein>
    <submittedName>
        <fullName evidence="7">IclR family transcriptional regulator</fullName>
    </submittedName>
</protein>